<keyword evidence="3" id="KW-1185">Reference proteome</keyword>
<name>A0AAV7RXX1_PLEWA</name>
<accession>A0AAV7RXX1</accession>
<feature type="compositionally biased region" description="Polar residues" evidence="1">
    <location>
        <begin position="20"/>
        <end position="33"/>
    </location>
</feature>
<dbReference type="AlphaFoldDB" id="A0AAV7RXX1"/>
<evidence type="ECO:0000256" key="1">
    <source>
        <dbReference type="SAM" id="MobiDB-lite"/>
    </source>
</evidence>
<evidence type="ECO:0000313" key="3">
    <source>
        <dbReference type="Proteomes" id="UP001066276"/>
    </source>
</evidence>
<organism evidence="2 3">
    <name type="scientific">Pleurodeles waltl</name>
    <name type="common">Iberian ribbed newt</name>
    <dbReference type="NCBI Taxonomy" id="8319"/>
    <lineage>
        <taxon>Eukaryota</taxon>
        <taxon>Metazoa</taxon>
        <taxon>Chordata</taxon>
        <taxon>Craniata</taxon>
        <taxon>Vertebrata</taxon>
        <taxon>Euteleostomi</taxon>
        <taxon>Amphibia</taxon>
        <taxon>Batrachia</taxon>
        <taxon>Caudata</taxon>
        <taxon>Salamandroidea</taxon>
        <taxon>Salamandridae</taxon>
        <taxon>Pleurodelinae</taxon>
        <taxon>Pleurodeles</taxon>
    </lineage>
</organism>
<comment type="caution">
    <text evidence="2">The sequence shown here is derived from an EMBL/GenBank/DDBJ whole genome shotgun (WGS) entry which is preliminary data.</text>
</comment>
<feature type="region of interest" description="Disordered" evidence="1">
    <location>
        <begin position="1"/>
        <end position="82"/>
    </location>
</feature>
<protein>
    <submittedName>
        <fullName evidence="2">Uncharacterized protein</fullName>
    </submittedName>
</protein>
<evidence type="ECO:0000313" key="2">
    <source>
        <dbReference type="EMBL" id="KAJ1156310.1"/>
    </source>
</evidence>
<reference evidence="2" key="1">
    <citation type="journal article" date="2022" name="bioRxiv">
        <title>Sequencing and chromosome-scale assembly of the giantPleurodeles waltlgenome.</title>
        <authorList>
            <person name="Brown T."/>
            <person name="Elewa A."/>
            <person name="Iarovenko S."/>
            <person name="Subramanian E."/>
            <person name="Araus A.J."/>
            <person name="Petzold A."/>
            <person name="Susuki M."/>
            <person name="Suzuki K.-i.T."/>
            <person name="Hayashi T."/>
            <person name="Toyoda A."/>
            <person name="Oliveira C."/>
            <person name="Osipova E."/>
            <person name="Leigh N.D."/>
            <person name="Simon A."/>
            <person name="Yun M.H."/>
        </authorList>
    </citation>
    <scope>NUCLEOTIDE SEQUENCE</scope>
    <source>
        <strain evidence="2">20211129_DDA</strain>
        <tissue evidence="2">Liver</tissue>
    </source>
</reference>
<dbReference type="EMBL" id="JANPWB010000009">
    <property type="protein sequence ID" value="KAJ1156310.1"/>
    <property type="molecule type" value="Genomic_DNA"/>
</dbReference>
<sequence length="82" mass="9380">MQPGARPAPQYGDRKHSPSRNRTGQPRQMTLQQHRLRQPRTPHVAAAQPGNRHQKPCNQQRGKYKASPSHAEEARKLRNRGT</sequence>
<gene>
    <name evidence="2" type="ORF">NDU88_009034</name>
</gene>
<proteinExistence type="predicted"/>
<dbReference type="Proteomes" id="UP001066276">
    <property type="component" value="Chromosome 5"/>
</dbReference>